<feature type="compositionally biased region" description="Low complexity" evidence="7">
    <location>
        <begin position="477"/>
        <end position="490"/>
    </location>
</feature>
<keyword evidence="4" id="KW-0418">Kinase</keyword>
<dbReference type="Pfam" id="PF07005">
    <property type="entry name" value="SBD_N"/>
    <property type="match status" value="1"/>
</dbReference>
<dbReference type="InterPro" id="IPR037051">
    <property type="entry name" value="4-carb_acid_sugar_kinase_N_sf"/>
</dbReference>
<keyword evidence="3" id="KW-0547">Nucleotide-binding</keyword>
<evidence type="ECO:0000256" key="6">
    <source>
        <dbReference type="ARBA" id="ARBA00023277"/>
    </source>
</evidence>
<evidence type="ECO:0000256" key="2">
    <source>
        <dbReference type="ARBA" id="ARBA00022679"/>
    </source>
</evidence>
<dbReference type="InterPro" id="IPR042213">
    <property type="entry name" value="NBD_C_sf"/>
</dbReference>
<proteinExistence type="inferred from homology"/>
<evidence type="ECO:0000256" key="5">
    <source>
        <dbReference type="ARBA" id="ARBA00022840"/>
    </source>
</evidence>
<dbReference type="Gene3D" id="3.40.50.10840">
    <property type="entry name" value="Putative sugar-binding, N-terminal domain"/>
    <property type="match status" value="1"/>
</dbReference>
<comment type="similarity">
    <text evidence="1">Belongs to the four-carbon acid sugar kinase family.</text>
</comment>
<evidence type="ECO:0000259" key="9">
    <source>
        <dbReference type="Pfam" id="PF17042"/>
    </source>
</evidence>
<protein>
    <submittedName>
        <fullName evidence="10">Uncharacterized protein YgbK (DUF1537 family)</fullName>
    </submittedName>
</protein>
<dbReference type="InterPro" id="IPR031475">
    <property type="entry name" value="NBD_C"/>
</dbReference>
<dbReference type="Gene3D" id="3.40.980.20">
    <property type="entry name" value="Four-carbon acid sugar kinase, nucleotide binding domain"/>
    <property type="match status" value="1"/>
</dbReference>
<organism evidence="10 11">
    <name type="scientific">Paraburkholderia tropica</name>
    <dbReference type="NCBI Taxonomy" id="92647"/>
    <lineage>
        <taxon>Bacteria</taxon>
        <taxon>Pseudomonadati</taxon>
        <taxon>Pseudomonadota</taxon>
        <taxon>Betaproteobacteria</taxon>
        <taxon>Burkholderiales</taxon>
        <taxon>Burkholderiaceae</taxon>
        <taxon>Paraburkholderia</taxon>
    </lineage>
</organism>
<dbReference type="Proteomes" id="UP000247515">
    <property type="component" value="Unassembled WGS sequence"/>
</dbReference>
<keyword evidence="5" id="KW-0067">ATP-binding</keyword>
<gene>
    <name evidence="10" type="ORF">C7400_103389</name>
</gene>
<evidence type="ECO:0000313" key="11">
    <source>
        <dbReference type="Proteomes" id="UP000247515"/>
    </source>
</evidence>
<evidence type="ECO:0000256" key="7">
    <source>
        <dbReference type="SAM" id="MobiDB-lite"/>
    </source>
</evidence>
<sequence length="490" mass="50483">MKLLIIADDLSGAADCAIGFANAGHRTLVTLDASRADEGAANVATAQDDVPHDDTPLAADVIAADTDTRRLTPADAAARTAQAFEALRGAGEPSAPQRKLYKKIDSTLRGNWAAEVAALQARAGLAIVAPAFPATGRTVRDGALLVHGVPLAQTETWRLEHADRPADMAVMLAAAGLRSERFDAATLHADPRALARRVALIAAEGEDGARALIVDAQSADELRTLARATLALDSAFFWVGSGGLARELATLDAAQAATQTATQADDASALKPSAPDLGGSGPGPILVLVGSLSAVGERQCAVLRERAGLAELIVPPAVLRAGDTHAHWPQWDARIGATLAAGADLLLRIGRDDAFDPAEGARLSARLAALVAPHFTQTAGLIATGGETARAMLDAAGIGSLRLIAEIEAGVAVARPHAPARAHRPAVVTKAGAFGTEQALYAAWLHLRGTPHEETQARTPGEPDSTQHNSTKHEPTAPDAVAPTAPSRNV</sequence>
<feature type="domain" description="Four-carbon acid sugar kinase nucleotide binding" evidence="9">
    <location>
        <begin position="286"/>
        <end position="440"/>
    </location>
</feature>
<keyword evidence="2" id="KW-0808">Transferase</keyword>
<feature type="region of interest" description="Disordered" evidence="7">
    <location>
        <begin position="451"/>
        <end position="490"/>
    </location>
</feature>
<feature type="domain" description="Four-carbon acid sugar kinase N-terminal" evidence="8">
    <location>
        <begin position="3"/>
        <end position="248"/>
    </location>
</feature>
<evidence type="ECO:0000256" key="3">
    <source>
        <dbReference type="ARBA" id="ARBA00022741"/>
    </source>
</evidence>
<dbReference type="RefSeq" id="WP_110326555.1">
    <property type="nucleotide sequence ID" value="NZ_CAJMYD010000003.1"/>
</dbReference>
<evidence type="ECO:0000256" key="4">
    <source>
        <dbReference type="ARBA" id="ARBA00022777"/>
    </source>
</evidence>
<evidence type="ECO:0000256" key="1">
    <source>
        <dbReference type="ARBA" id="ARBA00005715"/>
    </source>
</evidence>
<evidence type="ECO:0000313" key="10">
    <source>
        <dbReference type="EMBL" id="PXX19398.1"/>
    </source>
</evidence>
<keyword evidence="6" id="KW-0119">Carbohydrate metabolism</keyword>
<comment type="caution">
    <text evidence="10">The sequence shown here is derived from an EMBL/GenBank/DDBJ whole genome shotgun (WGS) entry which is preliminary data.</text>
</comment>
<keyword evidence="11" id="KW-1185">Reference proteome</keyword>
<evidence type="ECO:0000259" key="8">
    <source>
        <dbReference type="Pfam" id="PF07005"/>
    </source>
</evidence>
<dbReference type="SUPFAM" id="SSF142764">
    <property type="entry name" value="YgbK-like"/>
    <property type="match status" value="1"/>
</dbReference>
<accession>A0ABX5MUV3</accession>
<reference evidence="10 11" key="1">
    <citation type="submission" date="2018-05" db="EMBL/GenBank/DDBJ databases">
        <title>Genomic Encyclopedia of Type Strains, Phase IV (KMG-V): Genome sequencing to study the core and pangenomes of soil and plant-associated prokaryotes.</title>
        <authorList>
            <person name="Whitman W."/>
        </authorList>
    </citation>
    <scope>NUCLEOTIDE SEQUENCE [LARGE SCALE GENOMIC DNA]</scope>
    <source>
        <strain evidence="10 11">SIr-6563</strain>
    </source>
</reference>
<dbReference type="InterPro" id="IPR010737">
    <property type="entry name" value="4-carb_acid_sugar_kinase_N"/>
</dbReference>
<dbReference type="Pfam" id="PF17042">
    <property type="entry name" value="NBD_C"/>
    <property type="match status" value="1"/>
</dbReference>
<dbReference type="EMBL" id="QJJV01000003">
    <property type="protein sequence ID" value="PXX19398.1"/>
    <property type="molecule type" value="Genomic_DNA"/>
</dbReference>
<name>A0ABX5MUV3_9BURK</name>